<proteinExistence type="predicted"/>
<accession>A0A427XRT9</accession>
<dbReference type="Proteomes" id="UP000279259">
    <property type="component" value="Unassembled WGS sequence"/>
</dbReference>
<protein>
    <submittedName>
        <fullName evidence="1">Uncharacterized protein</fullName>
    </submittedName>
</protein>
<organism evidence="1 2">
    <name type="scientific">Saitozyma podzolica</name>
    <dbReference type="NCBI Taxonomy" id="1890683"/>
    <lineage>
        <taxon>Eukaryota</taxon>
        <taxon>Fungi</taxon>
        <taxon>Dikarya</taxon>
        <taxon>Basidiomycota</taxon>
        <taxon>Agaricomycotina</taxon>
        <taxon>Tremellomycetes</taxon>
        <taxon>Tremellales</taxon>
        <taxon>Trimorphomycetaceae</taxon>
        <taxon>Saitozyma</taxon>
    </lineage>
</organism>
<dbReference type="OrthoDB" id="10415105at2759"/>
<sequence>MVTPETTSSPGTTLFFPYSRPQDLLRWIEPLLESEHGVIVNQNEWTGRMHIDGVPLEGVRIRPHLQLYPDVQSVAENWPQDCDSLRMQSAGDLSASLTFFNTSGEPTTIDAVCTEY</sequence>
<dbReference type="EMBL" id="RSCD01000029">
    <property type="protein sequence ID" value="RSH81547.1"/>
    <property type="molecule type" value="Genomic_DNA"/>
</dbReference>
<comment type="caution">
    <text evidence="1">The sequence shown here is derived from an EMBL/GenBank/DDBJ whole genome shotgun (WGS) entry which is preliminary data.</text>
</comment>
<reference evidence="1 2" key="1">
    <citation type="submission" date="2018-11" db="EMBL/GenBank/DDBJ databases">
        <title>Genome sequence of Saitozyma podzolica DSM 27192.</title>
        <authorList>
            <person name="Aliyu H."/>
            <person name="Gorte O."/>
            <person name="Ochsenreither K."/>
        </authorList>
    </citation>
    <scope>NUCLEOTIDE SEQUENCE [LARGE SCALE GENOMIC DNA]</scope>
    <source>
        <strain evidence="1 2">DSM 27192</strain>
    </source>
</reference>
<evidence type="ECO:0000313" key="1">
    <source>
        <dbReference type="EMBL" id="RSH81547.1"/>
    </source>
</evidence>
<keyword evidence="2" id="KW-1185">Reference proteome</keyword>
<dbReference type="AlphaFoldDB" id="A0A427XRT9"/>
<gene>
    <name evidence="1" type="ORF">EHS25_006169</name>
</gene>
<name>A0A427XRT9_9TREE</name>
<evidence type="ECO:0000313" key="2">
    <source>
        <dbReference type="Proteomes" id="UP000279259"/>
    </source>
</evidence>